<evidence type="ECO:0008006" key="3">
    <source>
        <dbReference type="Google" id="ProtNLM"/>
    </source>
</evidence>
<proteinExistence type="predicted"/>
<dbReference type="EMBL" id="JMCB01000034">
    <property type="protein sequence ID" value="KFE58901.1"/>
    <property type="molecule type" value="Genomic_DNA"/>
</dbReference>
<dbReference type="OrthoDB" id="5378768at2"/>
<dbReference type="AlphaFoldDB" id="A0A085VTY8"/>
<sequence length="353" mass="38305">MDRSSLIQGSPEVLSFRHLLTDAVQGVLRETGLGGADMADALGELIVTLSRYREEGEPLFPMVFLGDDLGPMLKMLGGEGPIAIGSGPRTKETIQRALKQCAPLGQGRWWALYLWLVPEGLSYGIFRTDPFPLLETPFERMSRNADRSLHVVGLLQLAENVIELRGATGLHKHIYLSGARVDPVTPTATLDELAQAVTEDVPAELRNAARDFYRHVLFEVIQSSHGTLVAVLPKARGSSSLFVDGLLLPEPLDTIAPIARFLAGSETEAGTVRSMAQLLRGMMSTDGITVLRSDGCIVGYNVFARHPETLSRTPQHTGGARRRTFDVLCGAVGRDLAAAFFRSQDGAMACRRG</sequence>
<dbReference type="PATRIC" id="fig|394096.3.peg.8915"/>
<dbReference type="RefSeq" id="WP_044199845.1">
    <property type="nucleotide sequence ID" value="NZ_JMCB01000034.1"/>
</dbReference>
<comment type="caution">
    <text evidence="1">The sequence shown here is derived from an EMBL/GenBank/DDBJ whole genome shotgun (WGS) entry which is preliminary data.</text>
</comment>
<gene>
    <name evidence="1" type="ORF">DB31_6198</name>
</gene>
<reference evidence="1 2" key="1">
    <citation type="submission" date="2014-04" db="EMBL/GenBank/DDBJ databases">
        <title>Genome assembly of Hyalangium minutum DSM 14724.</title>
        <authorList>
            <person name="Sharma G."/>
            <person name="Subramanian S."/>
        </authorList>
    </citation>
    <scope>NUCLEOTIDE SEQUENCE [LARGE SCALE GENOMIC DNA]</scope>
    <source>
        <strain evidence="1 2">DSM 14724</strain>
    </source>
</reference>
<organism evidence="1 2">
    <name type="scientific">Hyalangium minutum</name>
    <dbReference type="NCBI Taxonomy" id="394096"/>
    <lineage>
        <taxon>Bacteria</taxon>
        <taxon>Pseudomonadati</taxon>
        <taxon>Myxococcota</taxon>
        <taxon>Myxococcia</taxon>
        <taxon>Myxococcales</taxon>
        <taxon>Cystobacterineae</taxon>
        <taxon>Archangiaceae</taxon>
        <taxon>Hyalangium</taxon>
    </lineage>
</organism>
<evidence type="ECO:0000313" key="1">
    <source>
        <dbReference type="EMBL" id="KFE58901.1"/>
    </source>
</evidence>
<accession>A0A085VTY8</accession>
<name>A0A085VTY8_9BACT</name>
<dbReference type="Proteomes" id="UP000028725">
    <property type="component" value="Unassembled WGS sequence"/>
</dbReference>
<protein>
    <recommendedName>
        <fullName evidence="3">DAC domain-containing protein</fullName>
    </recommendedName>
</protein>
<evidence type="ECO:0000313" key="2">
    <source>
        <dbReference type="Proteomes" id="UP000028725"/>
    </source>
</evidence>
<dbReference type="STRING" id="394096.DB31_6198"/>
<keyword evidence="2" id="KW-1185">Reference proteome</keyword>